<evidence type="ECO:0000313" key="2">
    <source>
        <dbReference type="Proteomes" id="UP001056436"/>
    </source>
</evidence>
<dbReference type="Proteomes" id="UP001056436">
    <property type="component" value="Unassembled WGS sequence"/>
</dbReference>
<comment type="caution">
    <text evidence="1">The sequence shown here is derived from an EMBL/GenBank/DDBJ whole genome shotgun (WGS) entry which is preliminary data.</text>
</comment>
<organism evidence="1 2">
    <name type="scientific">Colletotrichum abscissum</name>
    <dbReference type="NCBI Taxonomy" id="1671311"/>
    <lineage>
        <taxon>Eukaryota</taxon>
        <taxon>Fungi</taxon>
        <taxon>Dikarya</taxon>
        <taxon>Ascomycota</taxon>
        <taxon>Pezizomycotina</taxon>
        <taxon>Sordariomycetes</taxon>
        <taxon>Hypocreomycetidae</taxon>
        <taxon>Glomerellales</taxon>
        <taxon>Glomerellaceae</taxon>
        <taxon>Colletotrichum</taxon>
        <taxon>Colletotrichum acutatum species complex</taxon>
    </lineage>
</organism>
<dbReference type="OrthoDB" id="5985073at2759"/>
<proteinExistence type="predicted"/>
<reference evidence="1" key="1">
    <citation type="submission" date="2019-01" db="EMBL/GenBank/DDBJ databases">
        <title>Colletotrichum abscissum LGMF1257.</title>
        <authorList>
            <person name="Baroncelli R."/>
        </authorList>
    </citation>
    <scope>NUCLEOTIDE SEQUENCE</scope>
    <source>
        <strain evidence="1">Ca142</strain>
    </source>
</reference>
<dbReference type="EMBL" id="SDAQ01000012">
    <property type="protein sequence ID" value="KAI3556500.1"/>
    <property type="molecule type" value="Genomic_DNA"/>
</dbReference>
<name>A0A9Q0B480_9PEZI</name>
<protein>
    <submittedName>
        <fullName evidence="1">Uncharacterized protein</fullName>
    </submittedName>
</protein>
<dbReference type="AlphaFoldDB" id="A0A9Q0B480"/>
<accession>A0A9Q0B480</accession>
<sequence>MRRFRLKFHVLRPDGQHYPRETNTDEEMDHDAEYDKKPEDKYGYTLYMFRVELCRKHIEPLLAAFAKSLTRDSQPSLKDAEMFMYLWWCPNDDKFKEEMWQVGDWRPSEDITSLFECLGRQEWLDLQWDDYRSTAGQDVLGDSESSPI</sequence>
<gene>
    <name evidence="1" type="ORF">CABS02_03360</name>
</gene>
<keyword evidence="2" id="KW-1185">Reference proteome</keyword>
<evidence type="ECO:0000313" key="1">
    <source>
        <dbReference type="EMBL" id="KAI3556500.1"/>
    </source>
</evidence>